<name>A0A9P4J4X5_9PEZI</name>
<comment type="caution">
    <text evidence="2">The sequence shown here is derived from an EMBL/GenBank/DDBJ whole genome shotgun (WGS) entry which is preliminary data.</text>
</comment>
<evidence type="ECO:0000256" key="1">
    <source>
        <dbReference type="SAM" id="MobiDB-lite"/>
    </source>
</evidence>
<evidence type="ECO:0000313" key="3">
    <source>
        <dbReference type="Proteomes" id="UP000799439"/>
    </source>
</evidence>
<reference evidence="2" key="1">
    <citation type="journal article" date="2020" name="Stud. Mycol.">
        <title>101 Dothideomycetes genomes: a test case for predicting lifestyles and emergence of pathogens.</title>
        <authorList>
            <person name="Haridas S."/>
            <person name="Albert R."/>
            <person name="Binder M."/>
            <person name="Bloem J."/>
            <person name="Labutti K."/>
            <person name="Salamov A."/>
            <person name="Andreopoulos B."/>
            <person name="Baker S."/>
            <person name="Barry K."/>
            <person name="Bills G."/>
            <person name="Bluhm B."/>
            <person name="Cannon C."/>
            <person name="Castanera R."/>
            <person name="Culley D."/>
            <person name="Daum C."/>
            <person name="Ezra D."/>
            <person name="Gonzalez J."/>
            <person name="Henrissat B."/>
            <person name="Kuo A."/>
            <person name="Liang C."/>
            <person name="Lipzen A."/>
            <person name="Lutzoni F."/>
            <person name="Magnuson J."/>
            <person name="Mondo S."/>
            <person name="Nolan M."/>
            <person name="Ohm R."/>
            <person name="Pangilinan J."/>
            <person name="Park H.-J."/>
            <person name="Ramirez L."/>
            <person name="Alfaro M."/>
            <person name="Sun H."/>
            <person name="Tritt A."/>
            <person name="Yoshinaga Y."/>
            <person name="Zwiers L.-H."/>
            <person name="Turgeon B."/>
            <person name="Goodwin S."/>
            <person name="Spatafora J."/>
            <person name="Crous P."/>
            <person name="Grigoriev I."/>
        </authorList>
    </citation>
    <scope>NUCLEOTIDE SEQUENCE</scope>
    <source>
        <strain evidence="2">CBS 260.36</strain>
    </source>
</reference>
<dbReference type="EMBL" id="ML996086">
    <property type="protein sequence ID" value="KAF2152449.1"/>
    <property type="molecule type" value="Genomic_DNA"/>
</dbReference>
<dbReference type="AlphaFoldDB" id="A0A9P4J4X5"/>
<gene>
    <name evidence="2" type="ORF">K461DRAFT_294110</name>
</gene>
<proteinExistence type="predicted"/>
<feature type="region of interest" description="Disordered" evidence="1">
    <location>
        <begin position="118"/>
        <end position="139"/>
    </location>
</feature>
<evidence type="ECO:0000313" key="2">
    <source>
        <dbReference type="EMBL" id="KAF2152449.1"/>
    </source>
</evidence>
<organism evidence="2 3">
    <name type="scientific">Myriangium duriaei CBS 260.36</name>
    <dbReference type="NCBI Taxonomy" id="1168546"/>
    <lineage>
        <taxon>Eukaryota</taxon>
        <taxon>Fungi</taxon>
        <taxon>Dikarya</taxon>
        <taxon>Ascomycota</taxon>
        <taxon>Pezizomycotina</taxon>
        <taxon>Dothideomycetes</taxon>
        <taxon>Dothideomycetidae</taxon>
        <taxon>Myriangiales</taxon>
        <taxon>Myriangiaceae</taxon>
        <taxon>Myriangium</taxon>
    </lineage>
</organism>
<accession>A0A9P4J4X5</accession>
<sequence length="285" mass="32054">MAPSMAEACAGPIIQFTSVRKVNDKISHGLDQFHRQVAAKFLVECEPAGVFETCCQVVPKLIHMMRVASTLSKKGQYSPEQEREEIALWQELDRLGYQCHEFHTEFNNALSTLIKNRTRAPAHTGDSSKQESDEDQDVNVEDHIQRLRTYRDFFSYYQTEEAKHELEEWIRILGHARTVSDARAPGNADIVTTPFSPTSQPCPAQSDESNLILPDPTSPAIVPTESPQPSRYILNISIPVNIRCPSILQPSKRRKAVDEGSAEASSVKLGFWTRVSSKFSCLRPQ</sequence>
<dbReference type="Proteomes" id="UP000799439">
    <property type="component" value="Unassembled WGS sequence"/>
</dbReference>
<protein>
    <submittedName>
        <fullName evidence="2">Uncharacterized protein</fullName>
    </submittedName>
</protein>
<keyword evidence="3" id="KW-1185">Reference proteome</keyword>